<name>A0AAV4MKF6_CAEEX</name>
<dbReference type="Proteomes" id="UP001054945">
    <property type="component" value="Unassembled WGS sequence"/>
</dbReference>
<evidence type="ECO:0000313" key="2">
    <source>
        <dbReference type="Proteomes" id="UP001054945"/>
    </source>
</evidence>
<organism evidence="1 2">
    <name type="scientific">Caerostris extrusa</name>
    <name type="common">Bark spider</name>
    <name type="synonym">Caerostris bankana</name>
    <dbReference type="NCBI Taxonomy" id="172846"/>
    <lineage>
        <taxon>Eukaryota</taxon>
        <taxon>Metazoa</taxon>
        <taxon>Ecdysozoa</taxon>
        <taxon>Arthropoda</taxon>
        <taxon>Chelicerata</taxon>
        <taxon>Arachnida</taxon>
        <taxon>Araneae</taxon>
        <taxon>Araneomorphae</taxon>
        <taxon>Entelegynae</taxon>
        <taxon>Araneoidea</taxon>
        <taxon>Araneidae</taxon>
        <taxon>Caerostris</taxon>
    </lineage>
</organism>
<evidence type="ECO:0000313" key="1">
    <source>
        <dbReference type="EMBL" id="GIX72042.1"/>
    </source>
</evidence>
<dbReference type="AlphaFoldDB" id="A0AAV4MKF6"/>
<reference evidence="1 2" key="1">
    <citation type="submission" date="2021-06" db="EMBL/GenBank/DDBJ databases">
        <title>Caerostris extrusa draft genome.</title>
        <authorList>
            <person name="Kono N."/>
            <person name="Arakawa K."/>
        </authorList>
    </citation>
    <scope>NUCLEOTIDE SEQUENCE [LARGE SCALE GENOMIC DNA]</scope>
</reference>
<sequence>MIADIIFHVDDTQEFPEFNIQSGVPRYRFYADEQWWRRIVSFLSVPLYLRDHSLTFLRNQLSTCEHPSPRAISEKDRINDVLPELFLRSMASGFITMKETTDSHYE</sequence>
<accession>A0AAV4MKF6</accession>
<protein>
    <submittedName>
        <fullName evidence="1">Uncharacterized protein</fullName>
    </submittedName>
</protein>
<comment type="caution">
    <text evidence="1">The sequence shown here is derived from an EMBL/GenBank/DDBJ whole genome shotgun (WGS) entry which is preliminary data.</text>
</comment>
<keyword evidence="2" id="KW-1185">Reference proteome</keyword>
<proteinExistence type="predicted"/>
<gene>
    <name evidence="1" type="ORF">CEXT_434481</name>
</gene>
<dbReference type="EMBL" id="BPLR01019816">
    <property type="protein sequence ID" value="GIX72042.1"/>
    <property type="molecule type" value="Genomic_DNA"/>
</dbReference>